<dbReference type="Gene3D" id="3.30.420.10">
    <property type="entry name" value="Ribonuclease H-like superfamily/Ribonuclease H"/>
    <property type="match status" value="1"/>
</dbReference>
<dbReference type="Proteomes" id="UP000663865">
    <property type="component" value="Unassembled WGS sequence"/>
</dbReference>
<evidence type="ECO:0000313" key="1">
    <source>
        <dbReference type="EMBL" id="CAF3506214.1"/>
    </source>
</evidence>
<gene>
    <name evidence="1" type="ORF">KIK155_LOCUS16081</name>
</gene>
<dbReference type="GO" id="GO:0003676">
    <property type="term" value="F:nucleic acid binding"/>
    <property type="evidence" value="ECO:0007669"/>
    <property type="project" value="InterPro"/>
</dbReference>
<dbReference type="EMBL" id="CAJNYV010002834">
    <property type="protein sequence ID" value="CAF3506214.1"/>
    <property type="molecule type" value="Genomic_DNA"/>
</dbReference>
<evidence type="ECO:0000313" key="2">
    <source>
        <dbReference type="Proteomes" id="UP000663865"/>
    </source>
</evidence>
<comment type="caution">
    <text evidence="1">The sequence shown here is derived from an EMBL/GenBank/DDBJ whole genome shotgun (WGS) entry which is preliminary data.</text>
</comment>
<organism evidence="1 2">
    <name type="scientific">Rotaria socialis</name>
    <dbReference type="NCBI Taxonomy" id="392032"/>
    <lineage>
        <taxon>Eukaryota</taxon>
        <taxon>Metazoa</taxon>
        <taxon>Spiralia</taxon>
        <taxon>Gnathifera</taxon>
        <taxon>Rotifera</taxon>
        <taxon>Eurotatoria</taxon>
        <taxon>Bdelloidea</taxon>
        <taxon>Philodinida</taxon>
        <taxon>Philodinidae</taxon>
        <taxon>Rotaria</taxon>
    </lineage>
</organism>
<proteinExistence type="predicted"/>
<name>A0A818HD69_9BILA</name>
<protein>
    <recommendedName>
        <fullName evidence="3">Transposase</fullName>
    </recommendedName>
</protein>
<dbReference type="InterPro" id="IPR036397">
    <property type="entry name" value="RNaseH_sf"/>
</dbReference>
<dbReference type="AlphaFoldDB" id="A0A818HD69"/>
<reference evidence="1" key="1">
    <citation type="submission" date="2021-02" db="EMBL/GenBank/DDBJ databases">
        <authorList>
            <person name="Nowell W R."/>
        </authorList>
    </citation>
    <scope>NUCLEOTIDE SEQUENCE</scope>
</reference>
<sequence>MILEQDSSRPQGFMVWACILSYGRSSFVFKQKEKRTIFLQDSAPSHVSKKTIAFLNASKMKYVKPEEYMPKSPHAATMDYSIWGYLKQRLNKQKIGSLSELKKIHISGQSWIKFILIKF</sequence>
<accession>A0A818HD69</accession>
<evidence type="ECO:0008006" key="3">
    <source>
        <dbReference type="Google" id="ProtNLM"/>
    </source>
</evidence>